<dbReference type="Proteomes" id="UP000789901">
    <property type="component" value="Unassembled WGS sequence"/>
</dbReference>
<feature type="non-terminal residue" evidence="1">
    <location>
        <position position="1"/>
    </location>
</feature>
<name>A0ABN7XH17_GIGMA</name>
<dbReference type="EMBL" id="CAJVQB010127225">
    <property type="protein sequence ID" value="CAG8853648.1"/>
    <property type="molecule type" value="Genomic_DNA"/>
</dbReference>
<feature type="non-terminal residue" evidence="1">
    <location>
        <position position="90"/>
    </location>
</feature>
<dbReference type="InterPro" id="IPR027417">
    <property type="entry name" value="P-loop_NTPase"/>
</dbReference>
<organism evidence="1 2">
    <name type="scientific">Gigaspora margarita</name>
    <dbReference type="NCBI Taxonomy" id="4874"/>
    <lineage>
        <taxon>Eukaryota</taxon>
        <taxon>Fungi</taxon>
        <taxon>Fungi incertae sedis</taxon>
        <taxon>Mucoromycota</taxon>
        <taxon>Glomeromycotina</taxon>
        <taxon>Glomeromycetes</taxon>
        <taxon>Diversisporales</taxon>
        <taxon>Gigasporaceae</taxon>
        <taxon>Gigaspora</taxon>
    </lineage>
</organism>
<gene>
    <name evidence="1" type="ORF">GMARGA_LOCUS42469</name>
</gene>
<reference evidence="1 2" key="1">
    <citation type="submission" date="2021-06" db="EMBL/GenBank/DDBJ databases">
        <authorList>
            <person name="Kallberg Y."/>
            <person name="Tangrot J."/>
            <person name="Rosling A."/>
        </authorList>
    </citation>
    <scope>NUCLEOTIDE SEQUENCE [LARGE SCALE GENOMIC DNA]</scope>
    <source>
        <strain evidence="1 2">120-4 pot B 10/14</strain>
    </source>
</reference>
<protein>
    <submittedName>
        <fullName evidence="1">25075_t:CDS:1</fullName>
    </submittedName>
</protein>
<sequence>VINKIIKVAECDTSINILLDANIKIVLTANLTTYIARRYLENYNYYGKNITYSNIKKDILLCNLHSYKFIEEAAKVSTLVINTTRMTIDQ</sequence>
<accession>A0ABN7XH17</accession>
<comment type="caution">
    <text evidence="1">The sequence shown here is derived from an EMBL/GenBank/DDBJ whole genome shotgun (WGS) entry which is preliminary data.</text>
</comment>
<evidence type="ECO:0000313" key="2">
    <source>
        <dbReference type="Proteomes" id="UP000789901"/>
    </source>
</evidence>
<keyword evidence="2" id="KW-1185">Reference proteome</keyword>
<proteinExistence type="predicted"/>
<evidence type="ECO:0000313" key="1">
    <source>
        <dbReference type="EMBL" id="CAG8853648.1"/>
    </source>
</evidence>
<dbReference type="Gene3D" id="3.40.50.300">
    <property type="entry name" value="P-loop containing nucleotide triphosphate hydrolases"/>
    <property type="match status" value="1"/>
</dbReference>